<proteinExistence type="predicted"/>
<keyword evidence="2" id="KW-1185">Reference proteome</keyword>
<gene>
    <name evidence="1" type="ORF">PG986_002440</name>
</gene>
<dbReference type="GeneID" id="92071724"/>
<dbReference type="EMBL" id="JAQQWE010000002">
    <property type="protein sequence ID" value="KAK7961615.1"/>
    <property type="molecule type" value="Genomic_DNA"/>
</dbReference>
<evidence type="ECO:0000313" key="2">
    <source>
        <dbReference type="Proteomes" id="UP001391051"/>
    </source>
</evidence>
<dbReference type="InterPro" id="IPR036291">
    <property type="entry name" value="NAD(P)-bd_dom_sf"/>
</dbReference>
<organism evidence="1 2">
    <name type="scientific">Apiospora aurea</name>
    <dbReference type="NCBI Taxonomy" id="335848"/>
    <lineage>
        <taxon>Eukaryota</taxon>
        <taxon>Fungi</taxon>
        <taxon>Dikarya</taxon>
        <taxon>Ascomycota</taxon>
        <taxon>Pezizomycotina</taxon>
        <taxon>Sordariomycetes</taxon>
        <taxon>Xylariomycetidae</taxon>
        <taxon>Amphisphaeriales</taxon>
        <taxon>Apiosporaceae</taxon>
        <taxon>Apiospora</taxon>
    </lineage>
</organism>
<dbReference type="SUPFAM" id="SSF51735">
    <property type="entry name" value="NAD(P)-binding Rossmann-fold domains"/>
    <property type="match status" value="1"/>
</dbReference>
<accession>A0ABR1QP31</accession>
<comment type="caution">
    <text evidence="1">The sequence shown here is derived from an EMBL/GenBank/DDBJ whole genome shotgun (WGS) entry which is preliminary data.</text>
</comment>
<dbReference type="PRINTS" id="PR00081">
    <property type="entry name" value="GDHRDH"/>
</dbReference>
<dbReference type="RefSeq" id="XP_066703726.1">
    <property type="nucleotide sequence ID" value="XM_066838662.1"/>
</dbReference>
<dbReference type="Pfam" id="PF00106">
    <property type="entry name" value="adh_short"/>
    <property type="match status" value="1"/>
</dbReference>
<dbReference type="PANTHER" id="PTHR45458:SF3">
    <property type="entry name" value="CHAIN DEHYDROGENASE (ATSC), PUTATIVE-RELATED"/>
    <property type="match status" value="1"/>
</dbReference>
<sequence length="273" mass="30109">MPSYVITGVSRGLGYEFLRQLSSDPNDIVIGTVRDKAATLKKVSEDADLKNRSNIHLLEVDLTNYEALKRAAEDAAKITGGSLDYLIANAAYVSQFDSYDPIGVLGTDKPQELEEDLKQAFNTNVVSNIHLYNLFMPLILKGQTRKAIVISTGMAEMDLVNKYEVDVGSLYSISKAAMNMVTAKFNAQYKKDGVLFLSISPGVVDVGKYTELTPHQTARMGGMMQKFAQYAPHFTGPMTPEQSARAVRSVWEKATVQENAGDFISHLGNKQWL</sequence>
<dbReference type="InterPro" id="IPR002347">
    <property type="entry name" value="SDR_fam"/>
</dbReference>
<protein>
    <submittedName>
        <fullName evidence="1">Short chain dehydrogenase</fullName>
    </submittedName>
</protein>
<dbReference type="Proteomes" id="UP001391051">
    <property type="component" value="Unassembled WGS sequence"/>
</dbReference>
<dbReference type="PANTHER" id="PTHR45458">
    <property type="entry name" value="SHORT-CHAIN DEHYDROGENASE/REDUCTASE SDR"/>
    <property type="match status" value="1"/>
</dbReference>
<name>A0ABR1QP31_9PEZI</name>
<dbReference type="InterPro" id="IPR052184">
    <property type="entry name" value="SDR_enzymes"/>
</dbReference>
<dbReference type="Gene3D" id="3.40.50.720">
    <property type="entry name" value="NAD(P)-binding Rossmann-like Domain"/>
    <property type="match status" value="1"/>
</dbReference>
<reference evidence="1 2" key="1">
    <citation type="submission" date="2023-01" db="EMBL/GenBank/DDBJ databases">
        <title>Analysis of 21 Apiospora genomes using comparative genomics revels a genus with tremendous synthesis potential of carbohydrate active enzymes and secondary metabolites.</title>
        <authorList>
            <person name="Sorensen T."/>
        </authorList>
    </citation>
    <scope>NUCLEOTIDE SEQUENCE [LARGE SCALE GENOMIC DNA]</scope>
    <source>
        <strain evidence="1 2">CBS 24483</strain>
    </source>
</reference>
<evidence type="ECO:0000313" key="1">
    <source>
        <dbReference type="EMBL" id="KAK7961615.1"/>
    </source>
</evidence>